<evidence type="ECO:0008006" key="3">
    <source>
        <dbReference type="Google" id="ProtNLM"/>
    </source>
</evidence>
<dbReference type="InterPro" id="IPR036390">
    <property type="entry name" value="WH_DNA-bd_sf"/>
</dbReference>
<dbReference type="AlphaFoldDB" id="A0A4R0XSC2"/>
<dbReference type="GO" id="GO:0003700">
    <property type="term" value="F:DNA-binding transcription factor activity"/>
    <property type="evidence" value="ECO:0007669"/>
    <property type="project" value="InterPro"/>
</dbReference>
<proteinExistence type="predicted"/>
<dbReference type="OrthoDB" id="6462103at2"/>
<keyword evidence="2" id="KW-1185">Reference proteome</keyword>
<dbReference type="SUPFAM" id="SSF46785">
    <property type="entry name" value="Winged helix' DNA-binding domain"/>
    <property type="match status" value="1"/>
</dbReference>
<sequence length="137" mass="16335">MKLKQAKETYAKISKAYHEAIRNMNLQEMRIRVKDIFLLIHIKEFAEGKSVSEMAAYKMQNECIGIRTEKDVNNFKVKISKTIKRYVQLELIKTIQDEQDKRTHRIYVTPKGEKIISEIESRVKVIWEEKYENQISK</sequence>
<dbReference type="InterPro" id="IPR036388">
    <property type="entry name" value="WH-like_DNA-bd_sf"/>
</dbReference>
<name>A0A4R0XSC2_9MOLU</name>
<dbReference type="RefSeq" id="WP_131613758.1">
    <property type="nucleotide sequence ID" value="NZ_PSZP01000041.1"/>
</dbReference>
<gene>
    <name evidence="1" type="ORF">C4B25_03975</name>
</gene>
<evidence type="ECO:0000313" key="2">
    <source>
        <dbReference type="Proteomes" id="UP000291072"/>
    </source>
</evidence>
<dbReference type="EMBL" id="PSZP01000041">
    <property type="protein sequence ID" value="TCG10489.1"/>
    <property type="molecule type" value="Genomic_DNA"/>
</dbReference>
<dbReference type="Gene3D" id="1.10.10.10">
    <property type="entry name" value="Winged helix-like DNA-binding domain superfamily/Winged helix DNA-binding domain"/>
    <property type="match status" value="1"/>
</dbReference>
<organism evidence="1 2">
    <name type="scientific">Mycoplasma todarodis</name>
    <dbReference type="NCBI Taxonomy" id="1937191"/>
    <lineage>
        <taxon>Bacteria</taxon>
        <taxon>Bacillati</taxon>
        <taxon>Mycoplasmatota</taxon>
        <taxon>Mollicutes</taxon>
        <taxon>Mycoplasmataceae</taxon>
        <taxon>Mycoplasma</taxon>
    </lineage>
</organism>
<evidence type="ECO:0000313" key="1">
    <source>
        <dbReference type="EMBL" id="TCG10489.1"/>
    </source>
</evidence>
<dbReference type="Proteomes" id="UP000291072">
    <property type="component" value="Unassembled WGS sequence"/>
</dbReference>
<protein>
    <recommendedName>
        <fullName evidence="3">HTH marR-type domain-containing protein</fullName>
    </recommendedName>
</protein>
<reference evidence="1 2" key="1">
    <citation type="submission" date="2018-02" db="EMBL/GenBank/DDBJ databases">
        <title>Mycoplasma marinum and Mycoplasma todarodis sp. nov., moderately halophilic and psychrotolerant mycoplasmas isolated from cephalopods.</title>
        <authorList>
            <person name="Viver T."/>
        </authorList>
    </citation>
    <scope>NUCLEOTIDE SEQUENCE [LARGE SCALE GENOMIC DNA]</scope>
    <source>
        <strain evidence="1 2">5H</strain>
    </source>
</reference>
<accession>A0A4R0XSC2</accession>
<comment type="caution">
    <text evidence="1">The sequence shown here is derived from an EMBL/GenBank/DDBJ whole genome shotgun (WGS) entry which is preliminary data.</text>
</comment>